<evidence type="ECO:0000256" key="1">
    <source>
        <dbReference type="ARBA" id="ARBA00004141"/>
    </source>
</evidence>
<evidence type="ECO:0000256" key="5">
    <source>
        <dbReference type="SAM" id="MobiDB-lite"/>
    </source>
</evidence>
<reference evidence="7 8" key="1">
    <citation type="journal article" date="2019" name="Nat. Ecol. Evol.">
        <title>Megaphylogeny resolves global patterns of mushroom evolution.</title>
        <authorList>
            <person name="Varga T."/>
            <person name="Krizsan K."/>
            <person name="Foldi C."/>
            <person name="Dima B."/>
            <person name="Sanchez-Garcia M."/>
            <person name="Sanchez-Ramirez S."/>
            <person name="Szollosi G.J."/>
            <person name="Szarkandi J.G."/>
            <person name="Papp V."/>
            <person name="Albert L."/>
            <person name="Andreopoulos W."/>
            <person name="Angelini C."/>
            <person name="Antonin V."/>
            <person name="Barry K.W."/>
            <person name="Bougher N.L."/>
            <person name="Buchanan P."/>
            <person name="Buyck B."/>
            <person name="Bense V."/>
            <person name="Catcheside P."/>
            <person name="Chovatia M."/>
            <person name="Cooper J."/>
            <person name="Damon W."/>
            <person name="Desjardin D."/>
            <person name="Finy P."/>
            <person name="Geml J."/>
            <person name="Haridas S."/>
            <person name="Hughes K."/>
            <person name="Justo A."/>
            <person name="Karasinski D."/>
            <person name="Kautmanova I."/>
            <person name="Kiss B."/>
            <person name="Kocsube S."/>
            <person name="Kotiranta H."/>
            <person name="LaButti K.M."/>
            <person name="Lechner B.E."/>
            <person name="Liimatainen K."/>
            <person name="Lipzen A."/>
            <person name="Lukacs Z."/>
            <person name="Mihaltcheva S."/>
            <person name="Morgado L.N."/>
            <person name="Niskanen T."/>
            <person name="Noordeloos M.E."/>
            <person name="Ohm R.A."/>
            <person name="Ortiz-Santana B."/>
            <person name="Ovrebo C."/>
            <person name="Racz N."/>
            <person name="Riley R."/>
            <person name="Savchenko A."/>
            <person name="Shiryaev A."/>
            <person name="Soop K."/>
            <person name="Spirin V."/>
            <person name="Szebenyi C."/>
            <person name="Tomsovsky M."/>
            <person name="Tulloss R.E."/>
            <person name="Uehling J."/>
            <person name="Grigoriev I.V."/>
            <person name="Vagvolgyi C."/>
            <person name="Papp T."/>
            <person name="Martin F.M."/>
            <person name="Miettinen O."/>
            <person name="Hibbett D.S."/>
            <person name="Nagy L.G."/>
        </authorList>
    </citation>
    <scope>NUCLEOTIDE SEQUENCE [LARGE SCALE GENOMIC DNA]</scope>
    <source>
        <strain evidence="7 8">CBS 309.79</strain>
    </source>
</reference>
<evidence type="ECO:0000256" key="2">
    <source>
        <dbReference type="ARBA" id="ARBA00022692"/>
    </source>
</evidence>
<keyword evidence="2 6" id="KW-0812">Transmembrane</keyword>
<evidence type="ECO:0000313" key="8">
    <source>
        <dbReference type="Proteomes" id="UP000305067"/>
    </source>
</evidence>
<sequence length="324" mass="35892">MDQLTIQALLSAALPSISKTTPPADTQQSKKPKLLSQDPPVSVPLLTIAFRRFIVKVTPIFYVQDRVEEVLLWKRGPRVGFMWAAAWGALCYYPRLFLVLPHLILIAMILNRTLHPPASPVQGAGEQQDWQANLQGIQNLMFLYSNSYDAVVGSPVVRSLLSLRPPSAASEEGEDEENPVVTEQEKDKEVMDGRAVSALPLLLLTLPVPIFISYTVPIRLLLLAAGWTPLALGHPYIQSLLLLLLGQQQPHDEAALVRDMTGTSRRAEIAGLVVKARESEMVKKFMGDTRVKGVLEELVRVDVREEDFRKESSEAKDANLGSSK</sequence>
<keyword evidence="3 6" id="KW-1133">Transmembrane helix</keyword>
<keyword evidence="8" id="KW-1185">Reference proteome</keyword>
<dbReference type="STRING" id="1884261.A0A5C3Q429"/>
<gene>
    <name evidence="7" type="ORF">BDV98DRAFT_577034</name>
</gene>
<protein>
    <submittedName>
        <fullName evidence="7">Uncharacterized protein</fullName>
    </submittedName>
</protein>
<dbReference type="EMBL" id="ML178871">
    <property type="protein sequence ID" value="TFK95927.1"/>
    <property type="molecule type" value="Genomic_DNA"/>
</dbReference>
<keyword evidence="4 6" id="KW-0472">Membrane</keyword>
<dbReference type="GO" id="GO:0005778">
    <property type="term" value="C:peroxisomal membrane"/>
    <property type="evidence" value="ECO:0007669"/>
    <property type="project" value="TreeGrafter"/>
</dbReference>
<dbReference type="PANTHER" id="PTHR28304">
    <property type="entry name" value="PEROXISOMAL MEMBRANE PROTEIN PEX29"/>
    <property type="match status" value="1"/>
</dbReference>
<accession>A0A5C3Q429</accession>
<evidence type="ECO:0000256" key="4">
    <source>
        <dbReference type="ARBA" id="ARBA00023136"/>
    </source>
</evidence>
<dbReference type="OrthoDB" id="74314at2759"/>
<organism evidence="7 8">
    <name type="scientific">Pterulicium gracile</name>
    <dbReference type="NCBI Taxonomy" id="1884261"/>
    <lineage>
        <taxon>Eukaryota</taxon>
        <taxon>Fungi</taxon>
        <taxon>Dikarya</taxon>
        <taxon>Basidiomycota</taxon>
        <taxon>Agaricomycotina</taxon>
        <taxon>Agaricomycetes</taxon>
        <taxon>Agaricomycetidae</taxon>
        <taxon>Agaricales</taxon>
        <taxon>Pleurotineae</taxon>
        <taxon>Pterulaceae</taxon>
        <taxon>Pterulicium</taxon>
    </lineage>
</organism>
<feature type="compositionally biased region" description="Polar residues" evidence="5">
    <location>
        <begin position="17"/>
        <end position="29"/>
    </location>
</feature>
<feature type="region of interest" description="Disordered" evidence="5">
    <location>
        <begin position="167"/>
        <end position="187"/>
    </location>
</feature>
<dbReference type="InterPro" id="IPR052816">
    <property type="entry name" value="Peroxisomal_Membrane_PEX28-32"/>
</dbReference>
<proteinExistence type="predicted"/>
<dbReference type="Proteomes" id="UP000305067">
    <property type="component" value="Unassembled WGS sequence"/>
</dbReference>
<name>A0A5C3Q429_9AGAR</name>
<dbReference type="PANTHER" id="PTHR28304:SF2">
    <property type="entry name" value="PEROXISOMAL MEMBRANE PROTEIN PEX29"/>
    <property type="match status" value="1"/>
</dbReference>
<comment type="subcellular location">
    <subcellularLocation>
        <location evidence="1">Membrane</location>
        <topology evidence="1">Multi-pass membrane protein</topology>
    </subcellularLocation>
</comment>
<feature type="transmembrane region" description="Helical" evidence="6">
    <location>
        <begin position="81"/>
        <end position="110"/>
    </location>
</feature>
<feature type="transmembrane region" description="Helical" evidence="6">
    <location>
        <begin position="195"/>
        <end position="214"/>
    </location>
</feature>
<dbReference type="GO" id="GO:0007031">
    <property type="term" value="P:peroxisome organization"/>
    <property type="evidence" value="ECO:0007669"/>
    <property type="project" value="TreeGrafter"/>
</dbReference>
<evidence type="ECO:0000313" key="7">
    <source>
        <dbReference type="EMBL" id="TFK95927.1"/>
    </source>
</evidence>
<evidence type="ECO:0000256" key="3">
    <source>
        <dbReference type="ARBA" id="ARBA00022989"/>
    </source>
</evidence>
<dbReference type="AlphaFoldDB" id="A0A5C3Q429"/>
<evidence type="ECO:0000256" key="6">
    <source>
        <dbReference type="SAM" id="Phobius"/>
    </source>
</evidence>
<feature type="region of interest" description="Disordered" evidence="5">
    <location>
        <begin position="17"/>
        <end position="37"/>
    </location>
</feature>